<dbReference type="GeneID" id="36346771"/>
<accession>W6UKR3</accession>
<dbReference type="KEGG" id="egl:EGR_11056"/>
<comment type="caution">
    <text evidence="1">The sequence shown here is derived from an EMBL/GenBank/DDBJ whole genome shotgun (WGS) entry which is preliminary data.</text>
</comment>
<name>W6UKR3_ECHGR</name>
<organism evidence="1 2">
    <name type="scientific">Echinococcus granulosus</name>
    <name type="common">Hydatid tapeworm</name>
    <dbReference type="NCBI Taxonomy" id="6210"/>
    <lineage>
        <taxon>Eukaryota</taxon>
        <taxon>Metazoa</taxon>
        <taxon>Spiralia</taxon>
        <taxon>Lophotrochozoa</taxon>
        <taxon>Platyhelminthes</taxon>
        <taxon>Cestoda</taxon>
        <taxon>Eucestoda</taxon>
        <taxon>Cyclophyllidea</taxon>
        <taxon>Taeniidae</taxon>
        <taxon>Echinococcus</taxon>
        <taxon>Echinococcus granulosus group</taxon>
    </lineage>
</organism>
<evidence type="ECO:0000313" key="1">
    <source>
        <dbReference type="EMBL" id="EUB54084.1"/>
    </source>
</evidence>
<dbReference type="AlphaFoldDB" id="W6UKR3"/>
<dbReference type="RefSeq" id="XP_024345280.1">
    <property type="nucleotide sequence ID" value="XM_024500305.1"/>
</dbReference>
<proteinExistence type="predicted"/>
<reference evidence="1 2" key="1">
    <citation type="journal article" date="2013" name="Nat. Genet.">
        <title>The genome of the hydatid tapeworm Echinococcus granulosus.</title>
        <authorList>
            <person name="Zheng H."/>
            <person name="Zhang W."/>
            <person name="Zhang L."/>
            <person name="Zhang Z."/>
            <person name="Li J."/>
            <person name="Lu G."/>
            <person name="Zhu Y."/>
            <person name="Wang Y."/>
            <person name="Huang Y."/>
            <person name="Liu J."/>
            <person name="Kang H."/>
            <person name="Chen J."/>
            <person name="Wang L."/>
            <person name="Chen A."/>
            <person name="Yu S."/>
            <person name="Gao Z."/>
            <person name="Jin L."/>
            <person name="Gu W."/>
            <person name="Wang Z."/>
            <person name="Zhao L."/>
            <person name="Shi B."/>
            <person name="Wen H."/>
            <person name="Lin R."/>
            <person name="Jones M.K."/>
            <person name="Brejova B."/>
            <person name="Vinar T."/>
            <person name="Zhao G."/>
            <person name="McManus D.P."/>
            <person name="Chen Z."/>
            <person name="Zhou Y."/>
            <person name="Wang S."/>
        </authorList>
    </citation>
    <scope>NUCLEOTIDE SEQUENCE [LARGE SCALE GENOMIC DNA]</scope>
</reference>
<protein>
    <submittedName>
        <fullName evidence="1">Uncharacterized protein</fullName>
    </submittedName>
</protein>
<keyword evidence="2" id="KW-1185">Reference proteome</keyword>
<gene>
    <name evidence="1" type="ORF">EGR_11056</name>
</gene>
<sequence length="38" mass="4352">MNTEHWRTATLSVTAKMLGLTLTRANTSPQSTWVRMFI</sequence>
<evidence type="ECO:0000313" key="2">
    <source>
        <dbReference type="Proteomes" id="UP000019149"/>
    </source>
</evidence>
<dbReference type="CTD" id="36346771"/>
<dbReference type="Proteomes" id="UP000019149">
    <property type="component" value="Unassembled WGS sequence"/>
</dbReference>
<dbReference type="EMBL" id="APAU02000352">
    <property type="protein sequence ID" value="EUB54084.1"/>
    <property type="molecule type" value="Genomic_DNA"/>
</dbReference>